<keyword evidence="2" id="KW-0378">Hydrolase</keyword>
<dbReference type="PANTHER" id="PTHR11567">
    <property type="entry name" value="ACID PHOSPHATASE-RELATED"/>
    <property type="match status" value="1"/>
</dbReference>
<dbReference type="Proteomes" id="UP000800041">
    <property type="component" value="Unassembled WGS sequence"/>
</dbReference>
<evidence type="ECO:0000313" key="3">
    <source>
        <dbReference type="EMBL" id="KAF1986340.1"/>
    </source>
</evidence>
<name>A0A6G1GZZ0_9PEZI</name>
<protein>
    <submittedName>
        <fullName evidence="3">Phosphoglycerate mutase-like protein</fullName>
    </submittedName>
</protein>
<comment type="similarity">
    <text evidence="1">Belongs to the histidine acid phosphatase family.</text>
</comment>
<feature type="non-terminal residue" evidence="3">
    <location>
        <position position="1"/>
    </location>
</feature>
<gene>
    <name evidence="3" type="ORF">K402DRAFT_332701</name>
</gene>
<keyword evidence="4" id="KW-1185">Reference proteome</keyword>
<dbReference type="InterPro" id="IPR029033">
    <property type="entry name" value="His_PPase_superfam"/>
</dbReference>
<evidence type="ECO:0000313" key="4">
    <source>
        <dbReference type="Proteomes" id="UP000800041"/>
    </source>
</evidence>
<dbReference type="PANTHER" id="PTHR11567:SF110">
    <property type="entry name" value="2-PHOSPHOXYLOSE PHOSPHATASE 1"/>
    <property type="match status" value="1"/>
</dbReference>
<dbReference type="EMBL" id="ML977157">
    <property type="protein sequence ID" value="KAF1986340.1"/>
    <property type="molecule type" value="Genomic_DNA"/>
</dbReference>
<evidence type="ECO:0000256" key="1">
    <source>
        <dbReference type="ARBA" id="ARBA00005375"/>
    </source>
</evidence>
<evidence type="ECO:0000256" key="2">
    <source>
        <dbReference type="ARBA" id="ARBA00022801"/>
    </source>
</evidence>
<dbReference type="OrthoDB" id="10257284at2759"/>
<dbReference type="InterPro" id="IPR000560">
    <property type="entry name" value="His_Pase_clade-2"/>
</dbReference>
<dbReference type="AlphaFoldDB" id="A0A6G1GZZ0"/>
<reference evidence="3" key="1">
    <citation type="journal article" date="2020" name="Stud. Mycol.">
        <title>101 Dothideomycetes genomes: a test case for predicting lifestyles and emergence of pathogens.</title>
        <authorList>
            <person name="Haridas S."/>
            <person name="Albert R."/>
            <person name="Binder M."/>
            <person name="Bloem J."/>
            <person name="Labutti K."/>
            <person name="Salamov A."/>
            <person name="Andreopoulos B."/>
            <person name="Baker S."/>
            <person name="Barry K."/>
            <person name="Bills G."/>
            <person name="Bluhm B."/>
            <person name="Cannon C."/>
            <person name="Castanera R."/>
            <person name="Culley D."/>
            <person name="Daum C."/>
            <person name="Ezra D."/>
            <person name="Gonzalez J."/>
            <person name="Henrissat B."/>
            <person name="Kuo A."/>
            <person name="Liang C."/>
            <person name="Lipzen A."/>
            <person name="Lutzoni F."/>
            <person name="Magnuson J."/>
            <person name="Mondo S."/>
            <person name="Nolan M."/>
            <person name="Ohm R."/>
            <person name="Pangilinan J."/>
            <person name="Park H.-J."/>
            <person name="Ramirez L."/>
            <person name="Alfaro M."/>
            <person name="Sun H."/>
            <person name="Tritt A."/>
            <person name="Yoshinaga Y."/>
            <person name="Zwiers L.-H."/>
            <person name="Turgeon B."/>
            <person name="Goodwin S."/>
            <person name="Spatafora J."/>
            <person name="Crous P."/>
            <person name="Grigoriev I."/>
        </authorList>
    </citation>
    <scope>NUCLEOTIDE SEQUENCE</scope>
    <source>
        <strain evidence="3">CBS 113979</strain>
    </source>
</reference>
<dbReference type="Pfam" id="PF00328">
    <property type="entry name" value="His_Phos_2"/>
    <property type="match status" value="1"/>
</dbReference>
<organism evidence="3 4">
    <name type="scientific">Aulographum hederae CBS 113979</name>
    <dbReference type="NCBI Taxonomy" id="1176131"/>
    <lineage>
        <taxon>Eukaryota</taxon>
        <taxon>Fungi</taxon>
        <taxon>Dikarya</taxon>
        <taxon>Ascomycota</taxon>
        <taxon>Pezizomycotina</taxon>
        <taxon>Dothideomycetes</taxon>
        <taxon>Pleosporomycetidae</taxon>
        <taxon>Aulographales</taxon>
        <taxon>Aulographaceae</taxon>
    </lineage>
</organism>
<dbReference type="GO" id="GO:0016791">
    <property type="term" value="F:phosphatase activity"/>
    <property type="evidence" value="ECO:0007669"/>
    <property type="project" value="TreeGrafter"/>
</dbReference>
<sequence>RDLNSEPGYLTDVGLQSTQNLGQQLRRLYVDQLRFLPQRLTNAGHFYLRCTRYPRTFLSLQQVYEGLYPSRYRDANKNIAPVEIRSPQEETLLPNEDHCPRLKYLLDHFLVLTAKKWNTSPALTNLNKRARKYLSSKTDALIDSHPSVTNLFDTITAAEATPSLRASIPADLRTSNVCYTLREIAVEQEYVAFAESAEAASLGAGPLLREMVERMVTTALTTASNGAVSQPRIALFGCHDTTIGMILVSLKIAEPSLWEWPPFTSHLSVELFRSAVTREAEGLLEYDVGSKTIDAVDYFVRIRYNSRSVVVPGCRERGAHLDGDESFCTLVSDAYEYLMQSDFGMDMGSSGTTVVFDISPNGVTNSVTI</sequence>
<proteinExistence type="inferred from homology"/>
<dbReference type="CDD" id="cd07061">
    <property type="entry name" value="HP_HAP_like"/>
    <property type="match status" value="1"/>
</dbReference>
<dbReference type="Gene3D" id="3.40.50.1240">
    <property type="entry name" value="Phosphoglycerate mutase-like"/>
    <property type="match status" value="1"/>
</dbReference>
<dbReference type="InterPro" id="IPR050645">
    <property type="entry name" value="Histidine_acid_phosphatase"/>
</dbReference>
<dbReference type="SUPFAM" id="SSF53254">
    <property type="entry name" value="Phosphoglycerate mutase-like"/>
    <property type="match status" value="1"/>
</dbReference>
<accession>A0A6G1GZZ0</accession>